<protein>
    <recommendedName>
        <fullName evidence="4">PilN domain-containing protein</fullName>
    </recommendedName>
</protein>
<keyword evidence="1" id="KW-0472">Membrane</keyword>
<dbReference type="EMBL" id="MFGB01000005">
    <property type="protein sequence ID" value="OGF27886.1"/>
    <property type="molecule type" value="Genomic_DNA"/>
</dbReference>
<accession>A0A1F5SMX5</accession>
<reference evidence="2 3" key="1">
    <citation type="journal article" date="2016" name="Nat. Commun.">
        <title>Thousands of microbial genomes shed light on interconnected biogeochemical processes in an aquifer system.</title>
        <authorList>
            <person name="Anantharaman K."/>
            <person name="Brown C.T."/>
            <person name="Hug L.A."/>
            <person name="Sharon I."/>
            <person name="Castelle C.J."/>
            <person name="Probst A.J."/>
            <person name="Thomas B.C."/>
            <person name="Singh A."/>
            <person name="Wilkins M.J."/>
            <person name="Karaoz U."/>
            <person name="Brodie E.L."/>
            <person name="Williams K.H."/>
            <person name="Hubbard S.S."/>
            <person name="Banfield J.F."/>
        </authorList>
    </citation>
    <scope>NUCLEOTIDE SEQUENCE [LARGE SCALE GENOMIC DNA]</scope>
</reference>
<keyword evidence="1" id="KW-1133">Transmembrane helix</keyword>
<dbReference type="STRING" id="1797994.A2227_04700"/>
<proteinExistence type="predicted"/>
<evidence type="ECO:0008006" key="4">
    <source>
        <dbReference type="Google" id="ProtNLM"/>
    </source>
</evidence>
<keyword evidence="1" id="KW-0812">Transmembrane</keyword>
<feature type="transmembrane region" description="Helical" evidence="1">
    <location>
        <begin position="26"/>
        <end position="49"/>
    </location>
</feature>
<sequence>MLKLNIIPQELKNEKRLASIYKSLKILFGVSIMIFAVYGIIFLSAKFVLQLRFIEVMNETAITAKNRENYDEKIKNIKSKISFIDKIQKDTVLWSYLIEYIADNSGNGIKYAKLSINKDKEELNLSGRAENRDDLIKLKETLENAGYFSSVNLPLKNLLEKTNINFDISLKIKNYEFVRI</sequence>
<evidence type="ECO:0000313" key="3">
    <source>
        <dbReference type="Proteomes" id="UP000178367"/>
    </source>
</evidence>
<organism evidence="2 3">
    <name type="scientific">Candidatus Falkowbacteria bacterium RIFOXYA2_FULL_47_19</name>
    <dbReference type="NCBI Taxonomy" id="1797994"/>
    <lineage>
        <taxon>Bacteria</taxon>
        <taxon>Candidatus Falkowiibacteriota</taxon>
    </lineage>
</organism>
<evidence type="ECO:0000256" key="1">
    <source>
        <dbReference type="SAM" id="Phobius"/>
    </source>
</evidence>
<evidence type="ECO:0000313" key="2">
    <source>
        <dbReference type="EMBL" id="OGF27886.1"/>
    </source>
</evidence>
<dbReference type="Proteomes" id="UP000178367">
    <property type="component" value="Unassembled WGS sequence"/>
</dbReference>
<gene>
    <name evidence="2" type="ORF">A2227_04700</name>
</gene>
<dbReference type="AlphaFoldDB" id="A0A1F5SMX5"/>
<comment type="caution">
    <text evidence="2">The sequence shown here is derived from an EMBL/GenBank/DDBJ whole genome shotgun (WGS) entry which is preliminary data.</text>
</comment>
<name>A0A1F5SMX5_9BACT</name>